<sequence>MICMVSKERHLGASRGNVIAAVSSLVASEVRRRKSQPPHRHSTTTRLARNMAAQQCLPLLCIILAGVYAEPTPGRIPKVYNALITSNQNLEPSKAYPVYQPVLHNAFPFPYQPVFYGDIPLTNGLIPAVPAARPQEPSANPKESPPSPTDAPAEPVPSEQPSPSPQPEQRPVSGDETAAPAPSPPEPPRTESPIPLNEFGLPPQILPLGGGHFSPAYQYTQLAFPYTYPGLRFYDPYNPFGFQPYGGLPLYQPLTNILGAGAPVPPPRAETPVASPVSSDKTSQTPPPEPSDLNLLNYSSKDPAIPNVPPPPLPKGGLKTNAE</sequence>
<proteinExistence type="predicted"/>
<organism evidence="2 3">
    <name type="scientific">Pararge aegeria aegeria</name>
    <dbReference type="NCBI Taxonomy" id="348720"/>
    <lineage>
        <taxon>Eukaryota</taxon>
        <taxon>Metazoa</taxon>
        <taxon>Ecdysozoa</taxon>
        <taxon>Arthropoda</taxon>
        <taxon>Hexapoda</taxon>
        <taxon>Insecta</taxon>
        <taxon>Pterygota</taxon>
        <taxon>Neoptera</taxon>
        <taxon>Endopterygota</taxon>
        <taxon>Lepidoptera</taxon>
        <taxon>Glossata</taxon>
        <taxon>Ditrysia</taxon>
        <taxon>Papilionoidea</taxon>
        <taxon>Nymphalidae</taxon>
        <taxon>Satyrinae</taxon>
        <taxon>Satyrini</taxon>
        <taxon>Parargina</taxon>
        <taxon>Pararge</taxon>
    </lineage>
</organism>
<dbReference type="PRINTS" id="PR01217">
    <property type="entry name" value="PRICHEXTENSN"/>
</dbReference>
<dbReference type="EMBL" id="CAKXAJ010025202">
    <property type="protein sequence ID" value="CAH2236347.1"/>
    <property type="molecule type" value="Genomic_DNA"/>
</dbReference>
<feature type="compositionally biased region" description="Low complexity" evidence="1">
    <location>
        <begin position="191"/>
        <end position="202"/>
    </location>
</feature>
<name>A0A8S4RH43_9NEOP</name>
<dbReference type="AlphaFoldDB" id="A0A8S4RH43"/>
<evidence type="ECO:0000313" key="2">
    <source>
        <dbReference type="EMBL" id="CAH2236347.1"/>
    </source>
</evidence>
<comment type="caution">
    <text evidence="2">The sequence shown here is derived from an EMBL/GenBank/DDBJ whole genome shotgun (WGS) entry which is preliminary data.</text>
</comment>
<accession>A0A8S4RH43</accession>
<evidence type="ECO:0000256" key="1">
    <source>
        <dbReference type="SAM" id="MobiDB-lite"/>
    </source>
</evidence>
<evidence type="ECO:0000313" key="3">
    <source>
        <dbReference type="Proteomes" id="UP000838756"/>
    </source>
</evidence>
<reference evidence="2" key="1">
    <citation type="submission" date="2022-03" db="EMBL/GenBank/DDBJ databases">
        <authorList>
            <person name="Lindestad O."/>
        </authorList>
    </citation>
    <scope>NUCLEOTIDE SEQUENCE</scope>
</reference>
<feature type="region of interest" description="Disordered" evidence="1">
    <location>
        <begin position="130"/>
        <end position="202"/>
    </location>
</feature>
<protein>
    <submittedName>
        <fullName evidence="2">Jg10728 protein</fullName>
    </submittedName>
</protein>
<feature type="region of interest" description="Disordered" evidence="1">
    <location>
        <begin position="260"/>
        <end position="323"/>
    </location>
</feature>
<feature type="compositionally biased region" description="Pro residues" evidence="1">
    <location>
        <begin position="143"/>
        <end position="168"/>
    </location>
</feature>
<gene>
    <name evidence="2" type="primary">jg10728</name>
    <name evidence="2" type="ORF">PAEG_LOCUS13801</name>
</gene>
<keyword evidence="3" id="KW-1185">Reference proteome</keyword>
<dbReference type="OrthoDB" id="7443691at2759"/>
<dbReference type="Proteomes" id="UP000838756">
    <property type="component" value="Unassembled WGS sequence"/>
</dbReference>
<feature type="compositionally biased region" description="Low complexity" evidence="1">
    <location>
        <begin position="169"/>
        <end position="180"/>
    </location>
</feature>